<dbReference type="Pfam" id="PF01872">
    <property type="entry name" value="RibD_C"/>
    <property type="match status" value="1"/>
</dbReference>
<gene>
    <name evidence="2" type="ORF">P4R38_13170</name>
</gene>
<reference evidence="2 3" key="1">
    <citation type="submission" date="2023-03" db="EMBL/GenBank/DDBJ databases">
        <title>YIM 133296 draft genome.</title>
        <authorList>
            <person name="Xiong L."/>
        </authorList>
    </citation>
    <scope>NUCLEOTIDE SEQUENCE [LARGE SCALE GENOMIC DNA]</scope>
    <source>
        <strain evidence="2 3">YIM 133296</strain>
    </source>
</reference>
<evidence type="ECO:0000313" key="2">
    <source>
        <dbReference type="EMBL" id="MDF8265201.1"/>
    </source>
</evidence>
<dbReference type="PANTHER" id="PTHR38011:SF12">
    <property type="entry name" value="BIFUNCTIONAL DEAMINASE-REDUCTASE DOMAIN PROTEIN"/>
    <property type="match status" value="1"/>
</dbReference>
<dbReference type="InterPro" id="IPR002734">
    <property type="entry name" value="RibDG_C"/>
</dbReference>
<name>A0ABT6C8E4_9MICO</name>
<protein>
    <submittedName>
        <fullName evidence="2">Dihydrofolate reductase family protein</fullName>
    </submittedName>
</protein>
<dbReference type="EMBL" id="JAROAV010000032">
    <property type="protein sequence ID" value="MDF8265201.1"/>
    <property type="molecule type" value="Genomic_DNA"/>
</dbReference>
<evidence type="ECO:0000259" key="1">
    <source>
        <dbReference type="Pfam" id="PF01872"/>
    </source>
</evidence>
<comment type="caution">
    <text evidence="2">The sequence shown here is derived from an EMBL/GenBank/DDBJ whole genome shotgun (WGS) entry which is preliminary data.</text>
</comment>
<feature type="domain" description="Bacterial bifunctional deaminase-reductase C-terminal" evidence="1">
    <location>
        <begin position="5"/>
        <end position="188"/>
    </location>
</feature>
<dbReference type="InterPro" id="IPR050765">
    <property type="entry name" value="Riboflavin_Biosynth_HTPR"/>
</dbReference>
<dbReference type="SUPFAM" id="SSF53597">
    <property type="entry name" value="Dihydrofolate reductase-like"/>
    <property type="match status" value="1"/>
</dbReference>
<proteinExistence type="predicted"/>
<dbReference type="RefSeq" id="WP_277192524.1">
    <property type="nucleotide sequence ID" value="NZ_JAROAV010000032.1"/>
</dbReference>
<dbReference type="PANTHER" id="PTHR38011">
    <property type="entry name" value="DIHYDROFOLATE REDUCTASE FAMILY PROTEIN (AFU_ORTHOLOGUE AFUA_8G06820)"/>
    <property type="match status" value="1"/>
</dbReference>
<dbReference type="InterPro" id="IPR024072">
    <property type="entry name" value="DHFR-like_dom_sf"/>
</dbReference>
<dbReference type="Gene3D" id="3.40.430.10">
    <property type="entry name" value="Dihydrofolate Reductase, subunit A"/>
    <property type="match status" value="1"/>
</dbReference>
<organism evidence="2 3">
    <name type="scientific">Luteipulveratus flavus</name>
    <dbReference type="NCBI Taxonomy" id="3031728"/>
    <lineage>
        <taxon>Bacteria</taxon>
        <taxon>Bacillati</taxon>
        <taxon>Actinomycetota</taxon>
        <taxon>Actinomycetes</taxon>
        <taxon>Micrococcales</taxon>
        <taxon>Dermacoccaceae</taxon>
        <taxon>Luteipulveratus</taxon>
    </lineage>
</organism>
<keyword evidence="3" id="KW-1185">Reference proteome</keyword>
<sequence length="199" mass="21313">MSARVVADLSVTLDGVAAGHDQSLDHPFGPRIGERLHTWMFEHAADNAAEVEAITAASAYVMGRNTFSPGRGAWDPDWRGWWGDDPPYHAPVFVLTHHERDPLPMDGGTTFTFVTGGLEEALRRAREAAGDGDVAIAGGASTVNACLAAGVLDELRLHVAPITAGDGVRIFEGVPDLQLRPVASRTTPYVTHLTWVRPA</sequence>
<evidence type="ECO:0000313" key="3">
    <source>
        <dbReference type="Proteomes" id="UP001528912"/>
    </source>
</evidence>
<dbReference type="Proteomes" id="UP001528912">
    <property type="component" value="Unassembled WGS sequence"/>
</dbReference>
<accession>A0ABT6C8E4</accession>